<dbReference type="SUPFAM" id="SSF81324">
    <property type="entry name" value="Voltage-gated potassium channels"/>
    <property type="match status" value="1"/>
</dbReference>
<evidence type="ECO:0000256" key="1">
    <source>
        <dbReference type="SAM" id="MobiDB-lite"/>
    </source>
</evidence>
<feature type="transmembrane region" description="Helical" evidence="2">
    <location>
        <begin position="426"/>
        <end position="444"/>
    </location>
</feature>
<feature type="transmembrane region" description="Helical" evidence="2">
    <location>
        <begin position="489"/>
        <end position="513"/>
    </location>
</feature>
<feature type="compositionally biased region" description="Basic and acidic residues" evidence="1">
    <location>
        <begin position="657"/>
        <end position="675"/>
    </location>
</feature>
<reference evidence="3 5" key="1">
    <citation type="journal article" date="2012" name="Nature">
        <title>Algal genomes reveal evolutionary mosaicism and the fate of nucleomorphs.</title>
        <authorList>
            <consortium name="DOE Joint Genome Institute"/>
            <person name="Curtis B.A."/>
            <person name="Tanifuji G."/>
            <person name="Burki F."/>
            <person name="Gruber A."/>
            <person name="Irimia M."/>
            <person name="Maruyama S."/>
            <person name="Arias M.C."/>
            <person name="Ball S.G."/>
            <person name="Gile G.H."/>
            <person name="Hirakawa Y."/>
            <person name="Hopkins J.F."/>
            <person name="Kuo A."/>
            <person name="Rensing S.A."/>
            <person name="Schmutz J."/>
            <person name="Symeonidi A."/>
            <person name="Elias M."/>
            <person name="Eveleigh R.J."/>
            <person name="Herman E.K."/>
            <person name="Klute M.J."/>
            <person name="Nakayama T."/>
            <person name="Obornik M."/>
            <person name="Reyes-Prieto A."/>
            <person name="Armbrust E.V."/>
            <person name="Aves S.J."/>
            <person name="Beiko R.G."/>
            <person name="Coutinho P."/>
            <person name="Dacks J.B."/>
            <person name="Durnford D.G."/>
            <person name="Fast N.M."/>
            <person name="Green B.R."/>
            <person name="Grisdale C.J."/>
            <person name="Hempel F."/>
            <person name="Henrissat B."/>
            <person name="Hoppner M.P."/>
            <person name="Ishida K."/>
            <person name="Kim E."/>
            <person name="Koreny L."/>
            <person name="Kroth P.G."/>
            <person name="Liu Y."/>
            <person name="Malik S.B."/>
            <person name="Maier U.G."/>
            <person name="McRose D."/>
            <person name="Mock T."/>
            <person name="Neilson J.A."/>
            <person name="Onodera N.T."/>
            <person name="Poole A.M."/>
            <person name="Pritham E.J."/>
            <person name="Richards T.A."/>
            <person name="Rocap G."/>
            <person name="Roy S.W."/>
            <person name="Sarai C."/>
            <person name="Schaack S."/>
            <person name="Shirato S."/>
            <person name="Slamovits C.H."/>
            <person name="Spencer D.F."/>
            <person name="Suzuki S."/>
            <person name="Worden A.Z."/>
            <person name="Zauner S."/>
            <person name="Barry K."/>
            <person name="Bell C."/>
            <person name="Bharti A.K."/>
            <person name="Crow J.A."/>
            <person name="Grimwood J."/>
            <person name="Kramer R."/>
            <person name="Lindquist E."/>
            <person name="Lucas S."/>
            <person name="Salamov A."/>
            <person name="McFadden G.I."/>
            <person name="Lane C.E."/>
            <person name="Keeling P.J."/>
            <person name="Gray M.W."/>
            <person name="Grigoriev I.V."/>
            <person name="Archibald J.M."/>
        </authorList>
    </citation>
    <scope>NUCLEOTIDE SEQUENCE</scope>
    <source>
        <strain evidence="3 5">CCMP2712</strain>
    </source>
</reference>
<dbReference type="HOGENOM" id="CLU_360751_0_0_1"/>
<dbReference type="GO" id="GO:0016020">
    <property type="term" value="C:membrane"/>
    <property type="evidence" value="ECO:0007669"/>
    <property type="project" value="InterPro"/>
</dbReference>
<feature type="region of interest" description="Disordered" evidence="1">
    <location>
        <begin position="656"/>
        <end position="675"/>
    </location>
</feature>
<keyword evidence="2" id="KW-0812">Transmembrane</keyword>
<proteinExistence type="predicted"/>
<dbReference type="Gene3D" id="1.10.287.70">
    <property type="match status" value="1"/>
</dbReference>
<dbReference type="EnsemblProtists" id="EKX33374">
    <property type="protein sequence ID" value="EKX33374"/>
    <property type="gene ID" value="GUITHDRAFT_147963"/>
</dbReference>
<dbReference type="PANTHER" id="PTHR10153">
    <property type="entry name" value="SMALL CONDUCTANCE CALCIUM-ACTIVATED POTASSIUM CHANNEL"/>
    <property type="match status" value="1"/>
</dbReference>
<dbReference type="GO" id="GO:0016286">
    <property type="term" value="F:small conductance calcium-activated potassium channel activity"/>
    <property type="evidence" value="ECO:0007669"/>
    <property type="project" value="InterPro"/>
</dbReference>
<keyword evidence="5" id="KW-1185">Reference proteome</keyword>
<dbReference type="KEGG" id="gtt:GUITHDRAFT_147963"/>
<keyword evidence="2" id="KW-0472">Membrane</keyword>
<reference evidence="5" key="2">
    <citation type="submission" date="2012-11" db="EMBL/GenBank/DDBJ databases">
        <authorList>
            <person name="Kuo A."/>
            <person name="Curtis B.A."/>
            <person name="Tanifuji G."/>
            <person name="Burki F."/>
            <person name="Gruber A."/>
            <person name="Irimia M."/>
            <person name="Maruyama S."/>
            <person name="Arias M.C."/>
            <person name="Ball S.G."/>
            <person name="Gile G.H."/>
            <person name="Hirakawa Y."/>
            <person name="Hopkins J.F."/>
            <person name="Rensing S.A."/>
            <person name="Schmutz J."/>
            <person name="Symeonidi A."/>
            <person name="Elias M."/>
            <person name="Eveleigh R.J."/>
            <person name="Herman E.K."/>
            <person name="Klute M.J."/>
            <person name="Nakayama T."/>
            <person name="Obornik M."/>
            <person name="Reyes-Prieto A."/>
            <person name="Armbrust E.V."/>
            <person name="Aves S.J."/>
            <person name="Beiko R.G."/>
            <person name="Coutinho P."/>
            <person name="Dacks J.B."/>
            <person name="Durnford D.G."/>
            <person name="Fast N.M."/>
            <person name="Green B.R."/>
            <person name="Grisdale C."/>
            <person name="Hempe F."/>
            <person name="Henrissat B."/>
            <person name="Hoppner M.P."/>
            <person name="Ishida K.-I."/>
            <person name="Kim E."/>
            <person name="Koreny L."/>
            <person name="Kroth P.G."/>
            <person name="Liu Y."/>
            <person name="Malik S.-B."/>
            <person name="Maier U.G."/>
            <person name="McRose D."/>
            <person name="Mock T."/>
            <person name="Neilson J.A."/>
            <person name="Onodera N.T."/>
            <person name="Poole A.M."/>
            <person name="Pritham E.J."/>
            <person name="Richards T.A."/>
            <person name="Rocap G."/>
            <person name="Roy S.W."/>
            <person name="Sarai C."/>
            <person name="Schaack S."/>
            <person name="Shirato S."/>
            <person name="Slamovits C.H."/>
            <person name="Spencer D.F."/>
            <person name="Suzuki S."/>
            <person name="Worden A.Z."/>
            <person name="Zauner S."/>
            <person name="Barry K."/>
            <person name="Bell C."/>
            <person name="Bharti A.K."/>
            <person name="Crow J.A."/>
            <person name="Grimwood J."/>
            <person name="Kramer R."/>
            <person name="Lindquist E."/>
            <person name="Lucas S."/>
            <person name="Salamov A."/>
            <person name="McFadden G.I."/>
            <person name="Lane C.E."/>
            <person name="Keeling P.J."/>
            <person name="Gray M.W."/>
            <person name="Grigoriev I.V."/>
            <person name="Archibald J.M."/>
        </authorList>
    </citation>
    <scope>NUCLEOTIDE SEQUENCE</scope>
    <source>
        <strain evidence="5">CCMP2712</strain>
    </source>
</reference>
<gene>
    <name evidence="3" type="ORF">GUITHDRAFT_147963</name>
</gene>
<organism evidence="3">
    <name type="scientific">Guillardia theta (strain CCMP2712)</name>
    <name type="common">Cryptophyte</name>
    <dbReference type="NCBI Taxonomy" id="905079"/>
    <lineage>
        <taxon>Eukaryota</taxon>
        <taxon>Cryptophyceae</taxon>
        <taxon>Pyrenomonadales</taxon>
        <taxon>Geminigeraceae</taxon>
        <taxon>Guillardia</taxon>
    </lineage>
</organism>
<accession>L1IBT1</accession>
<protein>
    <submittedName>
        <fullName evidence="3 4">Uncharacterized protein</fullName>
    </submittedName>
</protein>
<dbReference type="AlphaFoldDB" id="L1IBT1"/>
<feature type="transmembrane region" description="Helical" evidence="2">
    <location>
        <begin position="204"/>
        <end position="223"/>
    </location>
</feature>
<evidence type="ECO:0000313" key="3">
    <source>
        <dbReference type="EMBL" id="EKX33374.1"/>
    </source>
</evidence>
<dbReference type="OrthoDB" id="10650198at2759"/>
<dbReference type="RefSeq" id="XP_005820354.1">
    <property type="nucleotide sequence ID" value="XM_005820297.1"/>
</dbReference>
<feature type="transmembrane region" description="Helical" evidence="2">
    <location>
        <begin position="284"/>
        <end position="303"/>
    </location>
</feature>
<evidence type="ECO:0000313" key="5">
    <source>
        <dbReference type="Proteomes" id="UP000011087"/>
    </source>
</evidence>
<name>L1IBT1_GUITC</name>
<reference evidence="4" key="3">
    <citation type="submission" date="2016-03" db="UniProtKB">
        <authorList>
            <consortium name="EnsemblProtists"/>
        </authorList>
    </citation>
    <scope>IDENTIFICATION</scope>
</reference>
<feature type="transmembrane region" description="Helical" evidence="2">
    <location>
        <begin position="324"/>
        <end position="347"/>
    </location>
</feature>
<dbReference type="GeneID" id="17290117"/>
<dbReference type="PaxDb" id="55529-EKX33374"/>
<keyword evidence="2" id="KW-1133">Transmembrane helix</keyword>
<dbReference type="InterPro" id="IPR015449">
    <property type="entry name" value="K_chnl_Ca-activ_SK"/>
</dbReference>
<sequence>MSSDQWRKRKQRAEHDEADDRWFLQQHRKDFVVGRGLGVAEWINLKQPVERRWHWDVGDDEKRVGGEEEEEPSHLPSLLRRFLPSRSGSVRSSVKEEGGDEGEGIPTTLAGLMYARVKETLEQWRSRLQARREYQKRLRTIYGPGPVEQVFTWYVLVPLGALLAKLEEYFDAYLVILRLRFLPSSSASERGMTWRVLEKLQNKVQLIQSVCVGLTVCVALIVYEFQFRGYVPSWSEDCRNPFSDPATCVENSYCSYQYSEQDSKMQLSCLPITNNLSALTKLKVMNVALTLLMIWNLFVTLEYENAIRALRNHVEFRDKKLRRYSMIESGLLLPFLVEAVSLAIVQIPFLQFDVIVQTSYFSTRPSMYSFDGIIAIVMTCRTYQVWKWYRSDLFAKFESRQYGVRINDDLMGSWLAIRFLILKNPFLASFQFFLALILVGSYVFRIAESSTNSVIAVYYWDSLWFVMDTALGLPVGEVDITPSTSFGRFIAIAIRLLSILWFALLVAAIRLLLRFDAKEIEFFGWLRLSKLFQTLRTSAARVIQYLWMYRRSWLVERQRTRFRRARRDLMKFESGIENPERWDFGAFTRAESRRISEIKSKVSSYANLLEKVLDRSGADESYDMAGVMKRGGGAMYYSDTDSESGEELVMLSGVKFGSDEDGKRNRSKQPLEGEDKYGGMNYEVMLTKKEKRIRRRKQLEEQIAVCSKEAGSVRKELEKVVDKEGKVVPPEVKEIQPWEQELIAKMDERSRRLQQAITHILTLVQGLYHKRGKAPK</sequence>
<evidence type="ECO:0000313" key="4">
    <source>
        <dbReference type="EnsemblProtists" id="EKX33374"/>
    </source>
</evidence>
<dbReference type="EMBL" id="JH993144">
    <property type="protein sequence ID" value="EKX33374.1"/>
    <property type="molecule type" value="Genomic_DNA"/>
</dbReference>
<dbReference type="Proteomes" id="UP000011087">
    <property type="component" value="Unassembled WGS sequence"/>
</dbReference>
<evidence type="ECO:0000256" key="2">
    <source>
        <dbReference type="SAM" id="Phobius"/>
    </source>
</evidence>